<evidence type="ECO:0000256" key="1">
    <source>
        <dbReference type="SAM" id="SignalP"/>
    </source>
</evidence>
<keyword evidence="1" id="KW-0732">Signal</keyword>
<reference evidence="4" key="1">
    <citation type="submission" date="2014-12" db="EMBL/GenBank/DDBJ databases">
        <title>Genome Sequence of Valsa Canker Pathogens Uncovers a Specific Adaption of Colonization on Woody Bark.</title>
        <authorList>
            <person name="Yin Z."/>
            <person name="Liu H."/>
            <person name="Gao X."/>
            <person name="Li Z."/>
            <person name="Song N."/>
            <person name="Ke X."/>
            <person name="Dai Q."/>
            <person name="Wu Y."/>
            <person name="Sun Y."/>
            <person name="Xu J.-R."/>
            <person name="Kang Z.K."/>
            <person name="Wang L."/>
            <person name="Huang L."/>
        </authorList>
    </citation>
    <scope>NUCLEOTIDE SEQUENCE [LARGE SCALE GENOMIC DNA]</scope>
    <source>
        <strain evidence="4">SXYL134</strain>
    </source>
</reference>
<evidence type="ECO:0000313" key="3">
    <source>
        <dbReference type="EMBL" id="KUI57718.1"/>
    </source>
</evidence>
<proteinExistence type="predicted"/>
<protein>
    <recommendedName>
        <fullName evidence="2">Cyanovirin-N domain-containing protein</fullName>
    </recommendedName>
</protein>
<name>A0A194V1D5_CYTMA</name>
<evidence type="ECO:0000259" key="2">
    <source>
        <dbReference type="Pfam" id="PF08881"/>
    </source>
</evidence>
<dbReference type="Proteomes" id="UP000078576">
    <property type="component" value="Unassembled WGS sequence"/>
</dbReference>
<keyword evidence="4" id="KW-1185">Reference proteome</keyword>
<evidence type="ECO:0000313" key="4">
    <source>
        <dbReference type="Proteomes" id="UP000078576"/>
    </source>
</evidence>
<feature type="chain" id="PRO_5008266068" description="Cyanovirin-N domain-containing protein" evidence="1">
    <location>
        <begin position="21"/>
        <end position="169"/>
    </location>
</feature>
<dbReference type="SUPFAM" id="SSF51322">
    <property type="entry name" value="Cyanovirin-N"/>
    <property type="match status" value="1"/>
</dbReference>
<dbReference type="AlphaFoldDB" id="A0A194V1D5"/>
<organism evidence="3 4">
    <name type="scientific">Cytospora mali</name>
    <name type="common">Apple Valsa canker fungus</name>
    <name type="synonym">Valsa mali</name>
    <dbReference type="NCBI Taxonomy" id="578113"/>
    <lineage>
        <taxon>Eukaryota</taxon>
        <taxon>Fungi</taxon>
        <taxon>Dikarya</taxon>
        <taxon>Ascomycota</taxon>
        <taxon>Pezizomycotina</taxon>
        <taxon>Sordariomycetes</taxon>
        <taxon>Sordariomycetidae</taxon>
        <taxon>Diaporthales</taxon>
        <taxon>Cytosporaceae</taxon>
        <taxon>Cytospora</taxon>
    </lineage>
</organism>
<dbReference type="InterPro" id="IPR036673">
    <property type="entry name" value="Cyanovirin-N_sf"/>
</dbReference>
<feature type="signal peptide" evidence="1">
    <location>
        <begin position="1"/>
        <end position="20"/>
    </location>
</feature>
<gene>
    <name evidence="3" type="ORF">VP1G_05050</name>
</gene>
<dbReference type="EMBL" id="KN714703">
    <property type="protein sequence ID" value="KUI57718.1"/>
    <property type="molecule type" value="Genomic_DNA"/>
</dbReference>
<dbReference type="Pfam" id="PF08881">
    <property type="entry name" value="CVNH"/>
    <property type="match status" value="1"/>
</dbReference>
<accession>A0A194V1D5</accession>
<dbReference type="STRING" id="694573.A0A194V1D5"/>
<sequence length="169" mass="17636">MKGIHALGLPGSLLIGRAAASSGFSKSCDEIIVGSDGSTVEAKCITTSSMGPPWVCTKLDLNQCLGNYAGKLFAKDGGDFTQTCESCGEADSLVIGCQCWTGAYSSDGSKVYHYTEYNLGSSKIRALRPAPKAGEDTDEFYLLLDDVVGNSDGYLVCFGNIAPKSSGCS</sequence>
<dbReference type="Gene3D" id="2.30.60.10">
    <property type="entry name" value="Cyanovirin-N"/>
    <property type="match status" value="1"/>
</dbReference>
<feature type="domain" description="Cyanovirin-N" evidence="2">
    <location>
        <begin position="24"/>
        <end position="156"/>
    </location>
</feature>
<dbReference type="OrthoDB" id="2947935at2759"/>
<dbReference type="InterPro" id="IPR011058">
    <property type="entry name" value="Cyanovirin-N"/>
</dbReference>